<dbReference type="SUPFAM" id="SSF47240">
    <property type="entry name" value="Ferritin-like"/>
    <property type="match status" value="1"/>
</dbReference>
<dbReference type="EMBL" id="CALTRL010000338">
    <property type="protein sequence ID" value="CAH7667549.1"/>
    <property type="molecule type" value="Genomic_DNA"/>
</dbReference>
<dbReference type="Gene3D" id="2.102.10.10">
    <property type="entry name" value="Rieske [2Fe-2S] iron-sulphur domain"/>
    <property type="match status" value="1"/>
</dbReference>
<dbReference type="Pfam" id="PF00355">
    <property type="entry name" value="Rieske"/>
    <property type="match status" value="1"/>
</dbReference>
<evidence type="ECO:0000256" key="4">
    <source>
        <dbReference type="ARBA" id="ARBA00023014"/>
    </source>
</evidence>
<feature type="compositionally biased region" description="Polar residues" evidence="5">
    <location>
        <begin position="206"/>
        <end position="217"/>
    </location>
</feature>
<feature type="region of interest" description="Disordered" evidence="5">
    <location>
        <begin position="206"/>
        <end position="238"/>
    </location>
</feature>
<dbReference type="PANTHER" id="PTHR42782:SF2">
    <property type="entry name" value="3-OXOACYL-[ACYL-CARRIER-PROTEIN] SYNTHASE-LIKE PROTEIN"/>
    <property type="match status" value="1"/>
</dbReference>
<keyword evidence="2" id="KW-0479">Metal-binding</keyword>
<evidence type="ECO:0000259" key="6">
    <source>
        <dbReference type="PROSITE" id="PS51296"/>
    </source>
</evidence>
<keyword evidence="8" id="KW-1185">Reference proteome</keyword>
<dbReference type="CDD" id="cd00657">
    <property type="entry name" value="Ferritin_like"/>
    <property type="match status" value="1"/>
</dbReference>
<evidence type="ECO:0000256" key="3">
    <source>
        <dbReference type="ARBA" id="ARBA00023004"/>
    </source>
</evidence>
<evidence type="ECO:0000256" key="5">
    <source>
        <dbReference type="SAM" id="MobiDB-lite"/>
    </source>
</evidence>
<dbReference type="InterPro" id="IPR007402">
    <property type="entry name" value="DUF455"/>
</dbReference>
<sequence length="464" mass="53079">MIEVGRILDLSRDQRHLLSIRSTITQSYRSIIIYSTTSTDCQHNQQLECSEILRWFAMEEECPHLGASMVNAELEIEGDDLIAICPWHSYDFNLKTGESSVGLKACVYETFLEDGRLYIDYPDGTTDWEIVSIRPISQRFAIEDLDPEELESSIKSSLTQMNLMTLEKPRDLIEFGGLILRTSDPDQKVHLTRHAVDQFRRGKLKINSSSPTCTTNETEPEGQRTGSLLSTAPDQPTRQDSIEVLRPNQIDQKRGKASSLKNRIRLLHSLANIELWAIDLAWDLIVRFGKTNINGKSLPRAFFNDFCKVAEDESKHFTLLREALNRLGSGWGQLPVHDGLWQSARDTSHSLVSRLCIIHLVHEARGLDVNPNQIKKVRDAGDYETASSLEIIHSDEVTHVAAGHRWLCYICEESQPRLDPIKVFREQVKEHFIGNLKPPFNIEGKQREREKKVFTHDNLLRLMK</sequence>
<accession>A0AAV0AKF6</accession>
<evidence type="ECO:0000256" key="1">
    <source>
        <dbReference type="ARBA" id="ARBA00022714"/>
    </source>
</evidence>
<evidence type="ECO:0000313" key="7">
    <source>
        <dbReference type="EMBL" id="CAH7667549.1"/>
    </source>
</evidence>
<proteinExistence type="predicted"/>
<organism evidence="7 8">
    <name type="scientific">Phakopsora pachyrhizi</name>
    <name type="common">Asian soybean rust disease fungus</name>
    <dbReference type="NCBI Taxonomy" id="170000"/>
    <lineage>
        <taxon>Eukaryota</taxon>
        <taxon>Fungi</taxon>
        <taxon>Dikarya</taxon>
        <taxon>Basidiomycota</taxon>
        <taxon>Pucciniomycotina</taxon>
        <taxon>Pucciniomycetes</taxon>
        <taxon>Pucciniales</taxon>
        <taxon>Phakopsoraceae</taxon>
        <taxon>Phakopsora</taxon>
    </lineage>
</organism>
<dbReference type="InterPro" id="IPR017941">
    <property type="entry name" value="Rieske_2Fe-2S"/>
</dbReference>
<dbReference type="InterPro" id="IPR036922">
    <property type="entry name" value="Rieske_2Fe-2S_sf"/>
</dbReference>
<keyword evidence="3" id="KW-0408">Iron</keyword>
<comment type="caution">
    <text evidence="7">The sequence shown here is derived from an EMBL/GenBank/DDBJ whole genome shotgun (WGS) entry which is preliminary data.</text>
</comment>
<name>A0AAV0AKF6_PHAPC</name>
<evidence type="ECO:0000313" key="8">
    <source>
        <dbReference type="Proteomes" id="UP001153365"/>
    </source>
</evidence>
<dbReference type="Proteomes" id="UP001153365">
    <property type="component" value="Unassembled WGS sequence"/>
</dbReference>
<dbReference type="Pfam" id="PF04305">
    <property type="entry name" value="DUF455"/>
    <property type="match status" value="1"/>
</dbReference>
<dbReference type="PROSITE" id="PS51296">
    <property type="entry name" value="RIESKE"/>
    <property type="match status" value="1"/>
</dbReference>
<evidence type="ECO:0000256" key="2">
    <source>
        <dbReference type="ARBA" id="ARBA00022723"/>
    </source>
</evidence>
<feature type="compositionally biased region" description="Polar residues" evidence="5">
    <location>
        <begin position="224"/>
        <end position="238"/>
    </location>
</feature>
<feature type="domain" description="Rieske" evidence="6">
    <location>
        <begin position="54"/>
        <end position="119"/>
    </location>
</feature>
<keyword evidence="1" id="KW-0001">2Fe-2S</keyword>
<dbReference type="SUPFAM" id="SSF50022">
    <property type="entry name" value="ISP domain"/>
    <property type="match status" value="1"/>
</dbReference>
<dbReference type="InterPro" id="IPR009078">
    <property type="entry name" value="Ferritin-like_SF"/>
</dbReference>
<keyword evidence="4" id="KW-0411">Iron-sulfur</keyword>
<dbReference type="GO" id="GO:0051537">
    <property type="term" value="F:2 iron, 2 sulfur cluster binding"/>
    <property type="evidence" value="ECO:0007669"/>
    <property type="project" value="UniProtKB-KW"/>
</dbReference>
<protein>
    <recommendedName>
        <fullName evidence="6">Rieske domain-containing protein</fullName>
    </recommendedName>
</protein>
<dbReference type="AlphaFoldDB" id="A0AAV0AKF6"/>
<gene>
    <name evidence="7" type="ORF">PPACK8108_LOCUS1959</name>
</gene>
<dbReference type="GO" id="GO:0046872">
    <property type="term" value="F:metal ion binding"/>
    <property type="evidence" value="ECO:0007669"/>
    <property type="project" value="UniProtKB-KW"/>
</dbReference>
<dbReference type="PANTHER" id="PTHR42782">
    <property type="entry name" value="SI:CH73-314G15.3"/>
    <property type="match status" value="1"/>
</dbReference>
<reference evidence="7" key="1">
    <citation type="submission" date="2022-06" db="EMBL/GenBank/DDBJ databases">
        <authorList>
            <consortium name="SYNGENTA / RWTH Aachen University"/>
        </authorList>
    </citation>
    <scope>NUCLEOTIDE SEQUENCE</scope>
</reference>